<dbReference type="GeneID" id="5723817"/>
<evidence type="ECO:0000259" key="6">
    <source>
        <dbReference type="PROSITE" id="PS50089"/>
    </source>
</evidence>
<dbReference type="ExpressionAtlas" id="A0A2K3CSP6">
    <property type="expression patterns" value="baseline and differential"/>
</dbReference>
<feature type="compositionally biased region" description="Gly residues" evidence="5">
    <location>
        <begin position="144"/>
        <end position="155"/>
    </location>
</feature>
<feature type="region of interest" description="Disordered" evidence="5">
    <location>
        <begin position="144"/>
        <end position="179"/>
    </location>
</feature>
<dbReference type="AlphaFoldDB" id="A0A2K3CSP6"/>
<dbReference type="OMA" id="WPTYARA"/>
<proteinExistence type="predicted"/>
<dbReference type="InterPro" id="IPR019734">
    <property type="entry name" value="TPR_rpt"/>
</dbReference>
<dbReference type="Gramene" id="PNW71317">
    <property type="protein sequence ID" value="PNW71317"/>
    <property type="gene ID" value="CHLRE_16g649150v5"/>
</dbReference>
<keyword evidence="2 4" id="KW-0802">TPR repeat</keyword>
<dbReference type="PANTHER" id="PTHR44858">
    <property type="entry name" value="TETRATRICOPEPTIDE REPEAT PROTEIN 6"/>
    <property type="match status" value="1"/>
</dbReference>
<reference evidence="7 8" key="1">
    <citation type="journal article" date="2007" name="Science">
        <title>The Chlamydomonas genome reveals the evolution of key animal and plant functions.</title>
        <authorList>
            <person name="Merchant S.S."/>
            <person name="Prochnik S.E."/>
            <person name="Vallon O."/>
            <person name="Harris E.H."/>
            <person name="Karpowicz S.J."/>
            <person name="Witman G.B."/>
            <person name="Terry A."/>
            <person name="Salamov A."/>
            <person name="Fritz-Laylin L.K."/>
            <person name="Marechal-Drouard L."/>
            <person name="Marshall W.F."/>
            <person name="Qu L.H."/>
            <person name="Nelson D.R."/>
            <person name="Sanderfoot A.A."/>
            <person name="Spalding M.H."/>
            <person name="Kapitonov V.V."/>
            <person name="Ren Q."/>
            <person name="Ferris P."/>
            <person name="Lindquist E."/>
            <person name="Shapiro H."/>
            <person name="Lucas S.M."/>
            <person name="Grimwood J."/>
            <person name="Schmutz J."/>
            <person name="Cardol P."/>
            <person name="Cerutti H."/>
            <person name="Chanfreau G."/>
            <person name="Chen C.L."/>
            <person name="Cognat V."/>
            <person name="Croft M.T."/>
            <person name="Dent R."/>
            <person name="Dutcher S."/>
            <person name="Fernandez E."/>
            <person name="Fukuzawa H."/>
            <person name="Gonzalez-Ballester D."/>
            <person name="Gonzalez-Halphen D."/>
            <person name="Hallmann A."/>
            <person name="Hanikenne M."/>
            <person name="Hippler M."/>
            <person name="Inwood W."/>
            <person name="Jabbari K."/>
            <person name="Kalanon M."/>
            <person name="Kuras R."/>
            <person name="Lefebvre P.A."/>
            <person name="Lemaire S.D."/>
            <person name="Lobanov A.V."/>
            <person name="Lohr M."/>
            <person name="Manuell A."/>
            <person name="Meier I."/>
            <person name="Mets L."/>
            <person name="Mittag M."/>
            <person name="Mittelmeier T."/>
            <person name="Moroney J.V."/>
            <person name="Moseley J."/>
            <person name="Napoli C."/>
            <person name="Nedelcu A.M."/>
            <person name="Niyogi K."/>
            <person name="Novoselov S.V."/>
            <person name="Paulsen I.T."/>
            <person name="Pazour G."/>
            <person name="Purton S."/>
            <person name="Ral J.P."/>
            <person name="Riano-Pachon D.M."/>
            <person name="Riekhof W."/>
            <person name="Rymarquis L."/>
            <person name="Schroda M."/>
            <person name="Stern D."/>
            <person name="Umen J."/>
            <person name="Willows R."/>
            <person name="Wilson N."/>
            <person name="Zimmer S.L."/>
            <person name="Allmer J."/>
            <person name="Balk J."/>
            <person name="Bisova K."/>
            <person name="Chen C.J."/>
            <person name="Elias M."/>
            <person name="Gendler K."/>
            <person name="Hauser C."/>
            <person name="Lamb M.R."/>
            <person name="Ledford H."/>
            <person name="Long J.C."/>
            <person name="Minagawa J."/>
            <person name="Page M.D."/>
            <person name="Pan J."/>
            <person name="Pootakham W."/>
            <person name="Roje S."/>
            <person name="Rose A."/>
            <person name="Stahlberg E."/>
            <person name="Terauchi A.M."/>
            <person name="Yang P."/>
            <person name="Ball S."/>
            <person name="Bowler C."/>
            <person name="Dieckmann C.L."/>
            <person name="Gladyshev V.N."/>
            <person name="Green P."/>
            <person name="Jorgensen R."/>
            <person name="Mayfield S."/>
            <person name="Mueller-Roeber B."/>
            <person name="Rajamani S."/>
            <person name="Sayre R.T."/>
            <person name="Brokstein P."/>
            <person name="Dubchak I."/>
            <person name="Goodstein D."/>
            <person name="Hornick L."/>
            <person name="Huang Y.W."/>
            <person name="Jhaveri J."/>
            <person name="Luo Y."/>
            <person name="Martinez D."/>
            <person name="Ngau W.C."/>
            <person name="Otillar B."/>
            <person name="Poliakov A."/>
            <person name="Porter A."/>
            <person name="Szajkowski L."/>
            <person name="Werner G."/>
            <person name="Zhou K."/>
            <person name="Grigoriev I.V."/>
            <person name="Rokhsar D.S."/>
            <person name="Grossman A.R."/>
        </authorList>
    </citation>
    <scope>NUCLEOTIDE SEQUENCE [LARGE SCALE GENOMIC DNA]</scope>
    <source>
        <strain evidence="8">CC-503</strain>
    </source>
</reference>
<dbReference type="InterPro" id="IPR013083">
    <property type="entry name" value="Znf_RING/FYVE/PHD"/>
</dbReference>
<dbReference type="SMART" id="SM00028">
    <property type="entry name" value="TPR"/>
    <property type="match status" value="3"/>
</dbReference>
<feature type="region of interest" description="Disordered" evidence="5">
    <location>
        <begin position="447"/>
        <end position="538"/>
    </location>
</feature>
<keyword evidence="3" id="KW-0479">Metal-binding</keyword>
<feature type="domain" description="RING-type" evidence="6">
    <location>
        <begin position="186"/>
        <end position="225"/>
    </location>
</feature>
<feature type="repeat" description="TPR" evidence="4">
    <location>
        <begin position="28"/>
        <end position="61"/>
    </location>
</feature>
<protein>
    <recommendedName>
        <fullName evidence="6">RING-type domain-containing protein</fullName>
    </recommendedName>
</protein>
<organism evidence="7 8">
    <name type="scientific">Chlamydomonas reinhardtii</name>
    <name type="common">Chlamydomonas smithii</name>
    <dbReference type="NCBI Taxonomy" id="3055"/>
    <lineage>
        <taxon>Eukaryota</taxon>
        <taxon>Viridiplantae</taxon>
        <taxon>Chlorophyta</taxon>
        <taxon>core chlorophytes</taxon>
        <taxon>Chlorophyceae</taxon>
        <taxon>CS clade</taxon>
        <taxon>Chlamydomonadales</taxon>
        <taxon>Chlamydomonadaceae</taxon>
        <taxon>Chlamydomonas</taxon>
    </lineage>
</organism>
<keyword evidence="8" id="KW-1185">Reference proteome</keyword>
<sequence>MGCSSSVHAAPPAAQSAASGEKPQPVTPDSRVLRGQAYYTAGKVQEALKEFNATIAQWPTYARAYLERGNVRLDQKEFNGAVGDYTLALQLQGNLLQAYVMRCHARMAMRQWSEALGDVREAERLDPENAQVRALKIQVRKAAGGGAGGVPGGVSSGASDAASEEDAFAGVDTPKSTPSPSVKKLCMVCMDAERECRLRPCMHAALCVECAEGLMARGYSCPICSCKIEQVERGAFMRTFTVEEAQGIAASARVHGAGNAAPSPGKSPLGRRFAPPGAQGAPSLDNIAEVDEEAHAAADAAAAAAAAAGAGAERSDGGGDAAVAAAVAAAARPDPPVQLNPHPLAARANTATRNIAAELEQAAAGLSGPSRGNSGDQTAAAPPPLPGVVEDGSEGMDGSSGSQRTTAAADGSVDGDGGPGAAGGGVVLSPGTSAMLANSLADWMDSHGTGEGLGGTGASTAPAASAGGSGRAMGAAAPPQPPQRRSSSTNSNGSGSAQAPAVAAAPAVSAGTTARAASGSGAEAGEGGSRRGGSFGGFVPPPAVAASAATAPGPVAESRCPGLRSLDEEVCATARREGASMVCHDQLLVSARRLSARALATAAPRVTGTRQTTAAVAGICAASKPRARRAAAVHMQNGWCGVEGGATVR</sequence>
<evidence type="ECO:0000313" key="7">
    <source>
        <dbReference type="EMBL" id="PNW71317.1"/>
    </source>
</evidence>
<gene>
    <name evidence="7" type="ORF">CHLRE_16g649150v5</name>
</gene>
<dbReference type="InterPro" id="IPR011990">
    <property type="entry name" value="TPR-like_helical_dom_sf"/>
</dbReference>
<feature type="compositionally biased region" description="Low complexity" evidence="5">
    <location>
        <begin position="396"/>
        <end position="412"/>
    </location>
</feature>
<dbReference type="PROSITE" id="PS50089">
    <property type="entry name" value="ZF_RING_2"/>
    <property type="match status" value="1"/>
</dbReference>
<feature type="compositionally biased region" description="Gly residues" evidence="5">
    <location>
        <begin position="522"/>
        <end position="536"/>
    </location>
</feature>
<dbReference type="InterPro" id="IPR001841">
    <property type="entry name" value="Znf_RING"/>
</dbReference>
<name>A0A2K3CSP6_CHLRE</name>
<feature type="compositionally biased region" description="Gly residues" evidence="5">
    <location>
        <begin position="414"/>
        <end position="426"/>
    </location>
</feature>
<dbReference type="EMBL" id="CM008977">
    <property type="protein sequence ID" value="PNW71317.1"/>
    <property type="molecule type" value="Genomic_DNA"/>
</dbReference>
<dbReference type="SMART" id="SM00184">
    <property type="entry name" value="RING"/>
    <property type="match status" value="1"/>
</dbReference>
<evidence type="ECO:0000313" key="8">
    <source>
        <dbReference type="Proteomes" id="UP000006906"/>
    </source>
</evidence>
<dbReference type="RefSeq" id="XP_042915410.1">
    <property type="nucleotide sequence ID" value="XM_043070767.1"/>
</dbReference>
<keyword evidence="1" id="KW-0677">Repeat</keyword>
<dbReference type="OrthoDB" id="3045089at2759"/>
<dbReference type="InParanoid" id="A0A2K3CSP6"/>
<feature type="compositionally biased region" description="Low complexity" evidence="5">
    <location>
        <begin position="458"/>
        <end position="521"/>
    </location>
</feature>
<dbReference type="InterPro" id="IPR050498">
    <property type="entry name" value="Ycf3"/>
</dbReference>
<dbReference type="GO" id="GO:0005737">
    <property type="term" value="C:cytoplasm"/>
    <property type="evidence" value="ECO:0007669"/>
    <property type="project" value="UniProtKB-ARBA"/>
</dbReference>
<dbReference type="GO" id="GO:0008270">
    <property type="term" value="F:zinc ion binding"/>
    <property type="evidence" value="ECO:0007669"/>
    <property type="project" value="UniProtKB-KW"/>
</dbReference>
<feature type="region of interest" description="Disordered" evidence="5">
    <location>
        <begin position="255"/>
        <end position="283"/>
    </location>
</feature>
<evidence type="ECO:0000256" key="2">
    <source>
        <dbReference type="ARBA" id="ARBA00022803"/>
    </source>
</evidence>
<dbReference type="PANTHER" id="PTHR44858:SF1">
    <property type="entry name" value="UDP-N-ACETYLGLUCOSAMINE--PEPTIDE N-ACETYLGLUCOSAMINYLTRANSFERASE SPINDLY-RELATED"/>
    <property type="match status" value="1"/>
</dbReference>
<dbReference type="SUPFAM" id="SSF48452">
    <property type="entry name" value="TPR-like"/>
    <property type="match status" value="1"/>
</dbReference>
<evidence type="ECO:0000256" key="1">
    <source>
        <dbReference type="ARBA" id="ARBA00022737"/>
    </source>
</evidence>
<feature type="compositionally biased region" description="Low complexity" evidence="5">
    <location>
        <begin position="1"/>
        <end position="19"/>
    </location>
</feature>
<dbReference type="Pfam" id="PF13920">
    <property type="entry name" value="zf-C3HC4_3"/>
    <property type="match status" value="1"/>
</dbReference>
<keyword evidence="3" id="KW-0862">Zinc</keyword>
<dbReference type="SUPFAM" id="SSF57850">
    <property type="entry name" value="RING/U-box"/>
    <property type="match status" value="1"/>
</dbReference>
<dbReference type="KEGG" id="cre:CHLRE_16g649150v5"/>
<evidence type="ECO:0000256" key="3">
    <source>
        <dbReference type="PROSITE-ProRule" id="PRU00175"/>
    </source>
</evidence>
<feature type="region of interest" description="Disordered" evidence="5">
    <location>
        <begin position="1"/>
        <end position="29"/>
    </location>
</feature>
<dbReference type="Proteomes" id="UP000006906">
    <property type="component" value="Chromosome 16"/>
</dbReference>
<dbReference type="Gene3D" id="1.25.40.10">
    <property type="entry name" value="Tetratricopeptide repeat domain"/>
    <property type="match status" value="1"/>
</dbReference>
<evidence type="ECO:0000256" key="5">
    <source>
        <dbReference type="SAM" id="MobiDB-lite"/>
    </source>
</evidence>
<accession>A0A2K3CSP6</accession>
<dbReference type="PROSITE" id="PS50005">
    <property type="entry name" value="TPR"/>
    <property type="match status" value="1"/>
</dbReference>
<feature type="region of interest" description="Disordered" evidence="5">
    <location>
        <begin position="365"/>
        <end position="426"/>
    </location>
</feature>
<evidence type="ECO:0000256" key="4">
    <source>
        <dbReference type="PROSITE-ProRule" id="PRU00339"/>
    </source>
</evidence>
<keyword evidence="3" id="KW-0863">Zinc-finger</keyword>
<dbReference type="Gene3D" id="3.30.40.10">
    <property type="entry name" value="Zinc/RING finger domain, C3HC4 (zinc finger)"/>
    <property type="match status" value="1"/>
</dbReference>